<proteinExistence type="predicted"/>
<accession>A0A9J5Y8E2</accession>
<name>A0A9J5Y8E2_SOLCO</name>
<reference evidence="1 2" key="1">
    <citation type="submission" date="2020-09" db="EMBL/GenBank/DDBJ databases">
        <title>De no assembly of potato wild relative species, Solanum commersonii.</title>
        <authorList>
            <person name="Cho K."/>
        </authorList>
    </citation>
    <scope>NUCLEOTIDE SEQUENCE [LARGE SCALE GENOMIC DNA]</scope>
    <source>
        <strain evidence="1">LZ3.2</strain>
        <tissue evidence="1">Leaf</tissue>
    </source>
</reference>
<organism evidence="1 2">
    <name type="scientific">Solanum commersonii</name>
    <name type="common">Commerson's wild potato</name>
    <name type="synonym">Commerson's nightshade</name>
    <dbReference type="NCBI Taxonomy" id="4109"/>
    <lineage>
        <taxon>Eukaryota</taxon>
        <taxon>Viridiplantae</taxon>
        <taxon>Streptophyta</taxon>
        <taxon>Embryophyta</taxon>
        <taxon>Tracheophyta</taxon>
        <taxon>Spermatophyta</taxon>
        <taxon>Magnoliopsida</taxon>
        <taxon>eudicotyledons</taxon>
        <taxon>Gunneridae</taxon>
        <taxon>Pentapetalae</taxon>
        <taxon>asterids</taxon>
        <taxon>lamiids</taxon>
        <taxon>Solanales</taxon>
        <taxon>Solanaceae</taxon>
        <taxon>Solanoideae</taxon>
        <taxon>Solaneae</taxon>
        <taxon>Solanum</taxon>
    </lineage>
</organism>
<comment type="caution">
    <text evidence="1">The sequence shown here is derived from an EMBL/GenBank/DDBJ whole genome shotgun (WGS) entry which is preliminary data.</text>
</comment>
<keyword evidence="2" id="KW-1185">Reference proteome</keyword>
<protein>
    <submittedName>
        <fullName evidence="1">Uncharacterized protein</fullName>
    </submittedName>
</protein>
<dbReference type="AlphaFoldDB" id="A0A9J5Y8E2"/>
<dbReference type="EMBL" id="JACXVP010000007">
    <property type="protein sequence ID" value="KAG5596175.1"/>
    <property type="molecule type" value="Genomic_DNA"/>
</dbReference>
<sequence>MHLSSWFVCRRKIRSVHYLILTEKFVFTVSPSTFVAAAVDIVSPDASPQPPPTSPMLHLPRLFKNSMSVCRILQHLCNFGEFDTGVASKVKSPHNSVFAMLLELFKNVNGCMSDSLKLVYFNFGECNMVAAS</sequence>
<gene>
    <name evidence="1" type="ORF">H5410_037407</name>
</gene>
<dbReference type="Proteomes" id="UP000824120">
    <property type="component" value="Chromosome 7"/>
</dbReference>
<evidence type="ECO:0000313" key="1">
    <source>
        <dbReference type="EMBL" id="KAG5596175.1"/>
    </source>
</evidence>
<evidence type="ECO:0000313" key="2">
    <source>
        <dbReference type="Proteomes" id="UP000824120"/>
    </source>
</evidence>